<protein>
    <submittedName>
        <fullName evidence="1">Uncharacterized protein</fullName>
    </submittedName>
</protein>
<organism evidence="1">
    <name type="scientific">Tetraselmis sp. GSL018</name>
    <dbReference type="NCBI Taxonomy" id="582737"/>
    <lineage>
        <taxon>Eukaryota</taxon>
        <taxon>Viridiplantae</taxon>
        <taxon>Chlorophyta</taxon>
        <taxon>core chlorophytes</taxon>
        <taxon>Chlorodendrophyceae</taxon>
        <taxon>Chlorodendrales</taxon>
        <taxon>Chlorodendraceae</taxon>
        <taxon>Tetraselmis</taxon>
    </lineage>
</organism>
<sequence>NAPIAVTKLSTVIRKLSSITIRDLVLQGEILDAIQRSAVLLRNNVSRRLALQANPLLRLGFLASMKIYKKIFSYLKHTG</sequence>
<feature type="non-terminal residue" evidence="1">
    <location>
        <position position="79"/>
    </location>
</feature>
<dbReference type="AlphaFoldDB" id="A0A061R3Q4"/>
<accession>A0A061R3Q4</accession>
<dbReference type="EMBL" id="GBEZ01018944">
    <property type="protein sequence ID" value="JAC67547.1"/>
    <property type="molecule type" value="Transcribed_RNA"/>
</dbReference>
<feature type="non-terminal residue" evidence="1">
    <location>
        <position position="1"/>
    </location>
</feature>
<name>A0A061R3Q4_9CHLO</name>
<proteinExistence type="predicted"/>
<evidence type="ECO:0000313" key="1">
    <source>
        <dbReference type="EMBL" id="JAC67547.1"/>
    </source>
</evidence>
<gene>
    <name evidence="1" type="ORF">TSPGSL018_10879</name>
</gene>
<reference evidence="1" key="1">
    <citation type="submission" date="2014-05" db="EMBL/GenBank/DDBJ databases">
        <title>The transcriptome of the halophilic microalga Tetraselmis sp. GSL018 isolated from the Great Salt Lake, Utah.</title>
        <authorList>
            <person name="Jinkerson R.E."/>
            <person name="D'Adamo S."/>
            <person name="Posewitz M.C."/>
        </authorList>
    </citation>
    <scope>NUCLEOTIDE SEQUENCE</scope>
    <source>
        <strain evidence="1">GSL018</strain>
    </source>
</reference>